<dbReference type="Proteomes" id="UP001287356">
    <property type="component" value="Unassembled WGS sequence"/>
</dbReference>
<keyword evidence="1" id="KW-1133">Transmembrane helix</keyword>
<sequence>MKQLSVAIPIVTSIAAFVLVLIALLAGSNQGSLEDYDIISFNTSALGENLILNAANDDDPKPTQTSDLCSHVGGFLGKACATATAVAGSIESDIVALGNDIANDIADHLAEELGIHQFYSVHALTICEGYYSPNATAVGATRNVTSCYKALDQGYNVSAIFDHQLQVGPLELNLLDLGFTQDLQDVFDAFKDMIKAFVIILSLGVGLTGLSMLASVGGLFGHEKRGLLLANIALAGLAAGLLTVSSAVVTVAASKAASKANEHGNDIGISAAAGSKYTAIIWAAVGLMFVTFGYWVWQLVRFRSGKTSTHRKRFSRDTEAKPEMSPSNLHTISFSRLRGRR</sequence>
<reference evidence="2" key="2">
    <citation type="submission" date="2023-06" db="EMBL/GenBank/DDBJ databases">
        <authorList>
            <consortium name="Lawrence Berkeley National Laboratory"/>
            <person name="Haridas S."/>
            <person name="Hensen N."/>
            <person name="Bonometti L."/>
            <person name="Westerberg I."/>
            <person name="Brannstrom I.O."/>
            <person name="Guillou S."/>
            <person name="Cros-Aarteil S."/>
            <person name="Calhoun S."/>
            <person name="Kuo A."/>
            <person name="Mondo S."/>
            <person name="Pangilinan J."/>
            <person name="Riley R."/>
            <person name="Labutti K."/>
            <person name="Andreopoulos B."/>
            <person name="Lipzen A."/>
            <person name="Chen C."/>
            <person name="Yanf M."/>
            <person name="Daum C."/>
            <person name="Ng V."/>
            <person name="Clum A."/>
            <person name="Steindorff A."/>
            <person name="Ohm R."/>
            <person name="Martin F."/>
            <person name="Silar P."/>
            <person name="Natvig D."/>
            <person name="Lalanne C."/>
            <person name="Gautier V."/>
            <person name="Ament-Velasquez S.L."/>
            <person name="Kruys A."/>
            <person name="Hutchinson M.I."/>
            <person name="Powell A.J."/>
            <person name="Barry K."/>
            <person name="Miller A.N."/>
            <person name="Grigoriev I.V."/>
            <person name="Debuchy R."/>
            <person name="Gladieux P."/>
            <person name="Thoren M.H."/>
            <person name="Johannesson H."/>
        </authorList>
    </citation>
    <scope>NUCLEOTIDE SEQUENCE</scope>
    <source>
        <strain evidence="2">CBS 958.72</strain>
    </source>
</reference>
<dbReference type="PANTHER" id="PTHR28019:SF7">
    <property type="entry name" value="SUR7 PROTEIN"/>
    <property type="match status" value="1"/>
</dbReference>
<proteinExistence type="predicted"/>
<organism evidence="2 3">
    <name type="scientific">Lasiosphaeria ovina</name>
    <dbReference type="NCBI Taxonomy" id="92902"/>
    <lineage>
        <taxon>Eukaryota</taxon>
        <taxon>Fungi</taxon>
        <taxon>Dikarya</taxon>
        <taxon>Ascomycota</taxon>
        <taxon>Pezizomycotina</taxon>
        <taxon>Sordariomycetes</taxon>
        <taxon>Sordariomycetidae</taxon>
        <taxon>Sordariales</taxon>
        <taxon>Lasiosphaeriaceae</taxon>
        <taxon>Lasiosphaeria</taxon>
    </lineage>
</organism>
<feature type="transmembrane region" description="Helical" evidence="1">
    <location>
        <begin position="196"/>
        <end position="220"/>
    </location>
</feature>
<dbReference type="GO" id="GO:0031505">
    <property type="term" value="P:fungal-type cell wall organization"/>
    <property type="evidence" value="ECO:0007669"/>
    <property type="project" value="TreeGrafter"/>
</dbReference>
<evidence type="ECO:0000256" key="1">
    <source>
        <dbReference type="SAM" id="Phobius"/>
    </source>
</evidence>
<evidence type="ECO:0000313" key="3">
    <source>
        <dbReference type="Proteomes" id="UP001287356"/>
    </source>
</evidence>
<feature type="transmembrane region" description="Helical" evidence="1">
    <location>
        <begin position="277"/>
        <end position="297"/>
    </location>
</feature>
<dbReference type="GO" id="GO:0051285">
    <property type="term" value="C:cell cortex of cell tip"/>
    <property type="evidence" value="ECO:0007669"/>
    <property type="project" value="TreeGrafter"/>
</dbReference>
<dbReference type="GO" id="GO:0005886">
    <property type="term" value="C:plasma membrane"/>
    <property type="evidence" value="ECO:0007669"/>
    <property type="project" value="InterPro"/>
</dbReference>
<keyword evidence="1" id="KW-0472">Membrane</keyword>
<dbReference type="Pfam" id="PF06687">
    <property type="entry name" value="SUR7"/>
    <property type="match status" value="1"/>
</dbReference>
<protein>
    <submittedName>
        <fullName evidence="2">Actin cortical patch SUR7/pH-response regulator pali</fullName>
    </submittedName>
</protein>
<dbReference type="PANTHER" id="PTHR28019">
    <property type="entry name" value="CELL MEMBRANE PROTEIN YLR413W-RELATED"/>
    <property type="match status" value="1"/>
</dbReference>
<feature type="transmembrane region" description="Helical" evidence="1">
    <location>
        <begin position="232"/>
        <end position="256"/>
    </location>
</feature>
<comment type="caution">
    <text evidence="2">The sequence shown here is derived from an EMBL/GenBank/DDBJ whole genome shotgun (WGS) entry which is preliminary data.</text>
</comment>
<dbReference type="AlphaFoldDB" id="A0AAE0NJ87"/>
<accession>A0AAE0NJ87</accession>
<reference evidence="2" key="1">
    <citation type="journal article" date="2023" name="Mol. Phylogenet. Evol.">
        <title>Genome-scale phylogeny and comparative genomics of the fungal order Sordariales.</title>
        <authorList>
            <person name="Hensen N."/>
            <person name="Bonometti L."/>
            <person name="Westerberg I."/>
            <person name="Brannstrom I.O."/>
            <person name="Guillou S."/>
            <person name="Cros-Aarteil S."/>
            <person name="Calhoun S."/>
            <person name="Haridas S."/>
            <person name="Kuo A."/>
            <person name="Mondo S."/>
            <person name="Pangilinan J."/>
            <person name="Riley R."/>
            <person name="LaButti K."/>
            <person name="Andreopoulos B."/>
            <person name="Lipzen A."/>
            <person name="Chen C."/>
            <person name="Yan M."/>
            <person name="Daum C."/>
            <person name="Ng V."/>
            <person name="Clum A."/>
            <person name="Steindorff A."/>
            <person name="Ohm R.A."/>
            <person name="Martin F."/>
            <person name="Silar P."/>
            <person name="Natvig D.O."/>
            <person name="Lalanne C."/>
            <person name="Gautier V."/>
            <person name="Ament-Velasquez S.L."/>
            <person name="Kruys A."/>
            <person name="Hutchinson M.I."/>
            <person name="Powell A.J."/>
            <person name="Barry K."/>
            <person name="Miller A.N."/>
            <person name="Grigoriev I.V."/>
            <person name="Debuchy R."/>
            <person name="Gladieux P."/>
            <person name="Hiltunen Thoren M."/>
            <person name="Johannesson H."/>
        </authorList>
    </citation>
    <scope>NUCLEOTIDE SEQUENCE</scope>
    <source>
        <strain evidence="2">CBS 958.72</strain>
    </source>
</reference>
<keyword evidence="3" id="KW-1185">Reference proteome</keyword>
<keyword evidence="1" id="KW-0812">Transmembrane</keyword>
<evidence type="ECO:0000313" key="2">
    <source>
        <dbReference type="EMBL" id="KAK3382541.1"/>
    </source>
</evidence>
<dbReference type="InterPro" id="IPR009571">
    <property type="entry name" value="SUR7/Rim9-like_fungi"/>
</dbReference>
<dbReference type="EMBL" id="JAULSN010000001">
    <property type="protein sequence ID" value="KAK3382541.1"/>
    <property type="molecule type" value="Genomic_DNA"/>
</dbReference>
<dbReference type="InterPro" id="IPR052413">
    <property type="entry name" value="SUR7_domain"/>
</dbReference>
<name>A0AAE0NJ87_9PEZI</name>
<feature type="transmembrane region" description="Helical" evidence="1">
    <location>
        <begin position="6"/>
        <end position="26"/>
    </location>
</feature>
<gene>
    <name evidence="2" type="ORF">B0T24DRAFT_714619</name>
</gene>